<dbReference type="EMBL" id="BX284605">
    <property type="protein sequence ID" value="CCD68860.2"/>
    <property type="molecule type" value="Genomic_DNA"/>
</dbReference>
<dbReference type="OMA" id="NVNKPDQ"/>
<evidence type="ECO:0000256" key="2">
    <source>
        <dbReference type="SAM" id="SignalP"/>
    </source>
</evidence>
<dbReference type="Bgee" id="WBGene00005004">
    <property type="expression patterns" value="Expressed in larva and 2 other cell types or tissues"/>
</dbReference>
<dbReference type="WormBase" id="K04A8.9">
    <property type="protein sequence ID" value="CE48228"/>
    <property type="gene ID" value="WBGene00005004"/>
    <property type="gene designation" value="spp-19"/>
</dbReference>
<gene>
    <name evidence="3 5" type="primary">spp-19</name>
    <name evidence="3" type="ORF">CELE_K04A8.9</name>
    <name evidence="5" type="ORF">K04A8.9</name>
</gene>
<dbReference type="AlphaFoldDB" id="Q94256"/>
<dbReference type="PaxDb" id="6239-K04A8.9"/>
<dbReference type="FunCoup" id="Q94256">
    <property type="interactions" value="358"/>
</dbReference>
<evidence type="ECO:0000313" key="4">
    <source>
        <dbReference type="Proteomes" id="UP000001940"/>
    </source>
</evidence>
<dbReference type="Proteomes" id="UP000001940">
    <property type="component" value="Chromosome V"/>
</dbReference>
<protein>
    <submittedName>
        <fullName evidence="3">Activin_recp domain-containing protein</fullName>
    </submittedName>
</protein>
<dbReference type="RefSeq" id="NP_504666.3">
    <property type="nucleotide sequence ID" value="NM_072265.5"/>
</dbReference>
<dbReference type="eggNOG" id="ENOG502TM2E">
    <property type="taxonomic scope" value="Eukaryota"/>
</dbReference>
<evidence type="ECO:0000313" key="5">
    <source>
        <dbReference type="WormBase" id="K04A8.9"/>
    </source>
</evidence>
<reference evidence="3 4" key="1">
    <citation type="journal article" date="1998" name="Science">
        <title>Genome sequence of the nematode C. elegans: a platform for investigating biology.</title>
        <authorList>
            <consortium name="The C. elegans sequencing consortium"/>
            <person name="Sulson J.E."/>
            <person name="Waterston R."/>
        </authorList>
    </citation>
    <scope>NUCLEOTIDE SEQUENCE [LARGE SCALE GENOMIC DNA]</scope>
    <source>
        <strain evidence="3 4">Bristol N2</strain>
    </source>
</reference>
<feature type="signal peptide" evidence="2">
    <location>
        <begin position="1"/>
        <end position="23"/>
    </location>
</feature>
<accession>Q94256</accession>
<keyword evidence="1" id="KW-1133">Transmembrane helix</keyword>
<organism evidence="3 4">
    <name type="scientific">Caenorhabditis elegans</name>
    <dbReference type="NCBI Taxonomy" id="6239"/>
    <lineage>
        <taxon>Eukaryota</taxon>
        <taxon>Metazoa</taxon>
        <taxon>Ecdysozoa</taxon>
        <taxon>Nematoda</taxon>
        <taxon>Chromadorea</taxon>
        <taxon>Rhabditida</taxon>
        <taxon>Rhabditina</taxon>
        <taxon>Rhabditomorpha</taxon>
        <taxon>Rhabditoidea</taxon>
        <taxon>Rhabditidae</taxon>
        <taxon>Peloderinae</taxon>
        <taxon>Caenorhabditis</taxon>
    </lineage>
</organism>
<proteinExistence type="predicted"/>
<dbReference type="KEGG" id="cel:CELE_K04A8.9"/>
<keyword evidence="2" id="KW-0732">Signal</keyword>
<name>Q94256_CAEEL</name>
<feature type="transmembrane region" description="Helical" evidence="1">
    <location>
        <begin position="126"/>
        <end position="144"/>
    </location>
</feature>
<dbReference type="CTD" id="186974"/>
<dbReference type="HOGENOM" id="CLU_1788578_0_0_1"/>
<dbReference type="AGR" id="WB:WBGene00005004"/>
<keyword evidence="4" id="KW-1185">Reference proteome</keyword>
<evidence type="ECO:0000256" key="1">
    <source>
        <dbReference type="SAM" id="Phobius"/>
    </source>
</evidence>
<evidence type="ECO:0000313" key="3">
    <source>
        <dbReference type="EMBL" id="CCD68860.2"/>
    </source>
</evidence>
<dbReference type="UCSC" id="K04A8.9">
    <property type="organism name" value="c. elegans"/>
</dbReference>
<keyword evidence="1" id="KW-0812">Transmembrane</keyword>
<dbReference type="GeneID" id="186974"/>
<dbReference type="InParanoid" id="Q94256"/>
<dbReference type="STRING" id="6239.K04A8.9.1"/>
<dbReference type="OrthoDB" id="5794902at2759"/>
<keyword evidence="1" id="KW-0472">Membrane</keyword>
<sequence length="145" mass="16228">MPSYFSLFSCFVFIAYCFNSAYSIKCFGGASEFGVEKDNYVDYICPSLTSCYIRLVVENVNKPDQKAIMIKGCVEKSMDEAFLNVTLCTSLDFSNITIDDALPGEIKCTCSRDFCNGSFENDPNTSSRIFSTIFGLIITIIVYFI</sequence>
<feature type="chain" id="PRO_5004319888" evidence="2">
    <location>
        <begin position="24"/>
        <end position="145"/>
    </location>
</feature>